<dbReference type="EMBL" id="CP017258">
    <property type="protein sequence ID" value="AQW88388.1"/>
    <property type="molecule type" value="Genomic_DNA"/>
</dbReference>
<dbReference type="Pfam" id="PF12804">
    <property type="entry name" value="NTP_transf_3"/>
    <property type="match status" value="1"/>
</dbReference>
<reference evidence="5" key="1">
    <citation type="submission" date="2016-09" db="EMBL/GenBank/DDBJ databases">
        <title>Comparative genomics of the Campylobacter concisus group.</title>
        <authorList>
            <person name="Miller W.G."/>
            <person name="Yee E."/>
            <person name="Chapman M.H."/>
            <person name="Huynh S."/>
            <person name="Bono J.L."/>
            <person name="On S.L.W."/>
            <person name="StLeger J."/>
            <person name="Foster G."/>
            <person name="Parker C.T."/>
        </authorList>
    </citation>
    <scope>NUCLEOTIDE SEQUENCE [LARGE SCALE GENOMIC DNA]</scope>
    <source>
        <strain evidence="5">RM18021</strain>
    </source>
</reference>
<dbReference type="InterPro" id="IPR029044">
    <property type="entry name" value="Nucleotide-diphossugar_trans"/>
</dbReference>
<organism evidence="4 5">
    <name type="scientific">Campylobacter pinnipediorum subsp. caledonicus</name>
    <dbReference type="NCBI Taxonomy" id="1874362"/>
    <lineage>
        <taxon>Bacteria</taxon>
        <taxon>Pseudomonadati</taxon>
        <taxon>Campylobacterota</taxon>
        <taxon>Epsilonproteobacteria</taxon>
        <taxon>Campylobacterales</taxon>
        <taxon>Campylobacteraceae</taxon>
        <taxon>Campylobacter</taxon>
    </lineage>
</organism>
<evidence type="ECO:0000256" key="2">
    <source>
        <dbReference type="ARBA" id="ARBA00022695"/>
    </source>
</evidence>
<protein>
    <submittedName>
        <fullName evidence="4">Phosphocholine cytidylyltransferase</fullName>
        <ecNumber evidence="4">2.7.7.15</ecNumber>
    </submittedName>
</protein>
<keyword evidence="2 4" id="KW-0548">Nucleotidyltransferase</keyword>
<evidence type="ECO:0000256" key="1">
    <source>
        <dbReference type="ARBA" id="ARBA00022679"/>
    </source>
</evidence>
<dbReference type="RefSeq" id="WP_078424803.1">
    <property type="nucleotide sequence ID" value="NZ_CP017258.1"/>
</dbReference>
<name>A0A1S6U9I9_9BACT</name>
<dbReference type="SUPFAM" id="SSF53448">
    <property type="entry name" value="Nucleotide-diphospho-sugar transferases"/>
    <property type="match status" value="1"/>
</dbReference>
<dbReference type="PANTHER" id="PTHR43584:SF5">
    <property type="entry name" value="PROTEIN LICC"/>
    <property type="match status" value="1"/>
</dbReference>
<gene>
    <name evidence="4" type="primary">licC</name>
    <name evidence="4" type="ORF">CPIN18021_1605</name>
</gene>
<evidence type="ECO:0000313" key="5">
    <source>
        <dbReference type="Proteomes" id="UP000190868"/>
    </source>
</evidence>
<sequence length="232" mass="27067">MNAIILAAGLGSRLKELTKNKHKALFEIDGIPNIERTIKFLNKSGVFDIYIVTGYLAENFKFLEEKYNIKLLHNELYKKYNNAYSLKVALEHFGDSFLIDADVVLLKNIFTKYNYSRYYTTTRKKSDKKEWVVKTHNNRIIGIEISNEVAPSLLGMSFFNKEDANIIKEQILNLPISFFEDSKLYYDNIIIKNLNKINIQNEYIENKFVGEIDDKTDLEEIQQKLKGLKCDI</sequence>
<dbReference type="AlphaFoldDB" id="A0A1S6U9I9"/>
<proteinExistence type="predicted"/>
<dbReference type="InterPro" id="IPR050065">
    <property type="entry name" value="GlmU-like"/>
</dbReference>
<keyword evidence="1 4" id="KW-0808">Transferase</keyword>
<keyword evidence="5" id="KW-1185">Reference proteome</keyword>
<feature type="domain" description="MobA-like NTP transferase" evidence="3">
    <location>
        <begin position="3"/>
        <end position="111"/>
    </location>
</feature>
<evidence type="ECO:0000313" key="4">
    <source>
        <dbReference type="EMBL" id="AQW88388.1"/>
    </source>
</evidence>
<dbReference type="Proteomes" id="UP000190868">
    <property type="component" value="Chromosome"/>
</dbReference>
<dbReference type="InterPro" id="IPR025877">
    <property type="entry name" value="MobA-like_NTP_Trfase"/>
</dbReference>
<dbReference type="Gene3D" id="3.90.550.10">
    <property type="entry name" value="Spore Coat Polysaccharide Biosynthesis Protein SpsA, Chain A"/>
    <property type="match status" value="1"/>
</dbReference>
<dbReference type="PANTHER" id="PTHR43584">
    <property type="entry name" value="NUCLEOTIDYL TRANSFERASE"/>
    <property type="match status" value="1"/>
</dbReference>
<dbReference type="EC" id="2.7.7.15" evidence="4"/>
<accession>A0A1S6U9I9</accession>
<dbReference type="CDD" id="cd02523">
    <property type="entry name" value="PC_cytidylyltransferase"/>
    <property type="match status" value="1"/>
</dbReference>
<dbReference type="GO" id="GO:0004105">
    <property type="term" value="F:choline-phosphate cytidylyltransferase activity"/>
    <property type="evidence" value="ECO:0007669"/>
    <property type="project" value="UniProtKB-EC"/>
</dbReference>
<evidence type="ECO:0000259" key="3">
    <source>
        <dbReference type="Pfam" id="PF12804"/>
    </source>
</evidence>